<reference evidence="4" key="1">
    <citation type="journal article" date="2020" name="bioRxiv">
        <title>A rank-normalized archaeal taxonomy based on genome phylogeny resolves widespread incomplete and uneven classifications.</title>
        <authorList>
            <person name="Rinke C."/>
            <person name="Chuvochina M."/>
            <person name="Mussig A.J."/>
            <person name="Chaumeil P.-A."/>
            <person name="Waite D.W."/>
            <person name="Whitman W.B."/>
            <person name="Parks D.H."/>
            <person name="Hugenholtz P."/>
        </authorList>
    </citation>
    <scope>NUCLEOTIDE SEQUENCE</scope>
    <source>
        <strain evidence="4">UBA8849</strain>
    </source>
</reference>
<organism evidence="4 5">
    <name type="scientific">Methanocaldococcus jannaschii</name>
    <dbReference type="NCBI Taxonomy" id="2190"/>
    <lineage>
        <taxon>Archaea</taxon>
        <taxon>Methanobacteriati</taxon>
        <taxon>Methanobacteriota</taxon>
        <taxon>Methanomada group</taxon>
        <taxon>Methanococci</taxon>
        <taxon>Methanococcales</taxon>
        <taxon>Methanocaldococcaceae</taxon>
        <taxon>Methanocaldococcus</taxon>
    </lineage>
</organism>
<proteinExistence type="predicted"/>
<dbReference type="PANTHER" id="PTHR40698">
    <property type="entry name" value="FLAGELLA-RELATED PROTEIN E-RELATED-RELATED"/>
    <property type="match status" value="1"/>
</dbReference>
<dbReference type="Proteomes" id="UP000645676">
    <property type="component" value="Unassembled WGS sequence"/>
</dbReference>
<accession>A0A832WHH8</accession>
<dbReference type="InterPro" id="IPR016682">
    <property type="entry name" value="FlaD_prd_arc"/>
</dbReference>
<dbReference type="SMR" id="A0A832WHH8"/>
<comment type="subcellular location">
    <subcellularLocation>
        <location evidence="1">Archaeal flagellum</location>
    </subcellularLocation>
</comment>
<gene>
    <name evidence="4" type="ORF">HA335_00540</name>
</gene>
<dbReference type="RefSeq" id="WP_010870409.1">
    <property type="nucleotide sequence ID" value="NC_000909.1"/>
</dbReference>
<evidence type="ECO:0000256" key="1">
    <source>
        <dbReference type="ARBA" id="ARBA00004618"/>
    </source>
</evidence>
<evidence type="ECO:0000313" key="4">
    <source>
        <dbReference type="EMBL" id="HII59062.1"/>
    </source>
</evidence>
<dbReference type="PANTHER" id="PTHR40698:SF1">
    <property type="entry name" value="FLAGELLA-RELATED PROTEIN D-RELATED"/>
    <property type="match status" value="1"/>
</dbReference>
<evidence type="ECO:0000256" key="2">
    <source>
        <dbReference type="ARBA" id="ARBA00022440"/>
    </source>
</evidence>
<name>A0A832WHH8_9EURY</name>
<evidence type="ECO:0000313" key="5">
    <source>
        <dbReference type="Proteomes" id="UP000645676"/>
    </source>
</evidence>
<dbReference type="InterPro" id="IPR052494">
    <property type="entry name" value="Flagella_assembly_related"/>
</dbReference>
<sequence>MIQKTISETSPPPMFSDEEILTEDEIEEYLDNLKSKLPSFVIILLKNNLRGKRVTKKQLDKIVERITEVLSKGRRDDKTEELNKKLQTLEQKLDAIMKLTTMAVSTKTSEEIEKIKTNEKIEIENAPIKIKSEEKPEKPVEIEVSKKKETMDTGKKTETEEKVKEIEVPKPVEKTHEKVEETKTKGEIKKEVKKEVKLKKYELPKESPMGGSFMTPIEEEKEYRLNDIPEDAVSMTLVFKWLEFLISRGGMTYLPDILDYYNKIGWISNRVILKLLRFAKNMKITFDEEELRPRDKLSPSDHIVSLLYIEKLAGRPIDSEILEMLEIEIRRIKKWAIELQSI</sequence>
<dbReference type="OMA" id="YYEIGWI"/>
<keyword evidence="4" id="KW-0282">Flagellum</keyword>
<keyword evidence="4" id="KW-0969">Cilium</keyword>
<keyword evidence="2" id="KW-0974">Archaeal flagellum</keyword>
<feature type="domain" description="Archaeal flagella protein FlaD/E" evidence="3">
    <location>
        <begin position="221"/>
        <end position="314"/>
    </location>
</feature>
<dbReference type="EMBL" id="DUJR01000002">
    <property type="protein sequence ID" value="HII59062.1"/>
    <property type="molecule type" value="Genomic_DNA"/>
</dbReference>
<dbReference type="GO" id="GO:0097589">
    <property type="term" value="C:archaeal-type flagellum"/>
    <property type="evidence" value="ECO:0007669"/>
    <property type="project" value="UniProtKB-SubCell"/>
</dbReference>
<keyword evidence="4" id="KW-0966">Cell projection</keyword>
<comment type="caution">
    <text evidence="4">The sequence shown here is derived from an EMBL/GenBank/DDBJ whole genome shotgun (WGS) entry which is preliminary data.</text>
</comment>
<protein>
    <submittedName>
        <fullName evidence="4">Flagellar protein D</fullName>
    </submittedName>
</protein>
<dbReference type="AlphaFoldDB" id="A0A832WHH8"/>
<evidence type="ECO:0000259" key="3">
    <source>
        <dbReference type="Pfam" id="PF04659"/>
    </source>
</evidence>
<dbReference type="Pfam" id="PF04659">
    <property type="entry name" value="Arch_fla_DE"/>
    <property type="match status" value="1"/>
</dbReference>
<dbReference type="PIRSF" id="PIRSF017066">
    <property type="entry name" value="FlaD_arch_prd"/>
    <property type="match status" value="1"/>
</dbReference>
<dbReference type="GO" id="GO:0097588">
    <property type="term" value="P:archaeal or bacterial-type flagellum-dependent cell motility"/>
    <property type="evidence" value="ECO:0007669"/>
    <property type="project" value="InterPro"/>
</dbReference>
<dbReference type="InterPro" id="IPR006752">
    <property type="entry name" value="Arch_fla_DE"/>
</dbReference>